<evidence type="ECO:0000256" key="14">
    <source>
        <dbReference type="ARBA" id="ARBA00023204"/>
    </source>
</evidence>
<evidence type="ECO:0000256" key="9">
    <source>
        <dbReference type="ARBA" id="ARBA00022763"/>
    </source>
</evidence>
<dbReference type="InterPro" id="IPR020046">
    <property type="entry name" value="5-3_exonucl_a-hlix_arch_N"/>
</dbReference>
<dbReference type="Gene3D" id="1.10.150.20">
    <property type="entry name" value="5' to 3' exonuclease, C-terminal subdomain"/>
    <property type="match status" value="2"/>
</dbReference>
<dbReference type="Gene3D" id="3.30.70.370">
    <property type="match status" value="1"/>
</dbReference>
<dbReference type="InterPro" id="IPR008918">
    <property type="entry name" value="HhH2"/>
</dbReference>
<dbReference type="Pfam" id="PF00476">
    <property type="entry name" value="DNA_pol_A"/>
    <property type="match status" value="1"/>
</dbReference>
<dbReference type="Pfam" id="PF01367">
    <property type="entry name" value="5_3_exonuc"/>
    <property type="match status" value="1"/>
</dbReference>
<dbReference type="GO" id="GO:0003677">
    <property type="term" value="F:DNA binding"/>
    <property type="evidence" value="ECO:0007669"/>
    <property type="project" value="UniProtKB-UniRule"/>
</dbReference>
<dbReference type="InterPro" id="IPR019760">
    <property type="entry name" value="DNA-dir_DNA_pol_A_CS"/>
</dbReference>
<evidence type="ECO:0000256" key="6">
    <source>
        <dbReference type="ARBA" id="ARBA00022695"/>
    </source>
</evidence>
<keyword evidence="14 17" id="KW-0234">DNA repair</keyword>
<dbReference type="InterPro" id="IPR020045">
    <property type="entry name" value="DNA_polI_H3TH"/>
</dbReference>
<evidence type="ECO:0000256" key="12">
    <source>
        <dbReference type="ARBA" id="ARBA00022932"/>
    </source>
</evidence>
<dbReference type="InterPro" id="IPR036279">
    <property type="entry name" value="5-3_exonuclease_C_sf"/>
</dbReference>
<evidence type="ECO:0000313" key="21">
    <source>
        <dbReference type="EMBL" id="XDO95550.1"/>
    </source>
</evidence>
<name>A0AB39KPN7_9CAUL</name>
<dbReference type="NCBIfam" id="NF004397">
    <property type="entry name" value="PRK05755.1"/>
    <property type="match status" value="1"/>
</dbReference>
<evidence type="ECO:0000256" key="3">
    <source>
        <dbReference type="ARBA" id="ARBA00012417"/>
    </source>
</evidence>
<dbReference type="SUPFAM" id="SSF56672">
    <property type="entry name" value="DNA/RNA polymerases"/>
    <property type="match status" value="1"/>
</dbReference>
<evidence type="ECO:0000256" key="2">
    <source>
        <dbReference type="ARBA" id="ARBA00011541"/>
    </source>
</evidence>
<comment type="subunit">
    <text evidence="2">Single-chain monomer with multiple functions.</text>
</comment>
<dbReference type="InterPro" id="IPR043502">
    <property type="entry name" value="DNA/RNA_pol_sf"/>
</dbReference>
<gene>
    <name evidence="17 21" type="primary">polA</name>
    <name evidence="21" type="ORF">ABOZ73_12090</name>
</gene>
<dbReference type="InterPro" id="IPR012337">
    <property type="entry name" value="RNaseH-like_sf"/>
</dbReference>
<keyword evidence="9 17" id="KW-0227">DNA damage</keyword>
<dbReference type="CDD" id="cd06139">
    <property type="entry name" value="DNA_polA_I_Ecoli_like_exo"/>
    <property type="match status" value="1"/>
</dbReference>
<feature type="domain" description="5'-3' exonuclease" evidence="19">
    <location>
        <begin position="23"/>
        <end position="282"/>
    </location>
</feature>
<dbReference type="CDD" id="cd08637">
    <property type="entry name" value="DNA_pol_A_pol_I_C"/>
    <property type="match status" value="1"/>
</dbReference>
<dbReference type="EC" id="2.7.7.7" evidence="3 16"/>
<dbReference type="InterPro" id="IPR002562">
    <property type="entry name" value="3'-5'_exonuclease_dom"/>
</dbReference>
<dbReference type="PANTHER" id="PTHR10133">
    <property type="entry name" value="DNA POLYMERASE I"/>
    <property type="match status" value="1"/>
</dbReference>
<dbReference type="SMART" id="SM00279">
    <property type="entry name" value="HhH2"/>
    <property type="match status" value="1"/>
</dbReference>
<keyword evidence="11 17" id="KW-0269">Exonuclease</keyword>
<comment type="catalytic activity">
    <reaction evidence="15 17">
        <text>DNA(n) + a 2'-deoxyribonucleoside 5'-triphosphate = DNA(n+1) + diphosphate</text>
        <dbReference type="Rhea" id="RHEA:22508"/>
        <dbReference type="Rhea" id="RHEA-COMP:17339"/>
        <dbReference type="Rhea" id="RHEA-COMP:17340"/>
        <dbReference type="ChEBI" id="CHEBI:33019"/>
        <dbReference type="ChEBI" id="CHEBI:61560"/>
        <dbReference type="ChEBI" id="CHEBI:173112"/>
        <dbReference type="EC" id="2.7.7.7"/>
    </reaction>
</comment>
<evidence type="ECO:0000259" key="20">
    <source>
        <dbReference type="SMART" id="SM00482"/>
    </source>
</evidence>
<dbReference type="FunFam" id="1.20.1060.10:FF:000001">
    <property type="entry name" value="DNA polymerase I"/>
    <property type="match status" value="1"/>
</dbReference>
<feature type="domain" description="DNA-directed DNA polymerase family A palm" evidence="20">
    <location>
        <begin position="703"/>
        <end position="909"/>
    </location>
</feature>
<evidence type="ECO:0000256" key="7">
    <source>
        <dbReference type="ARBA" id="ARBA00022705"/>
    </source>
</evidence>
<dbReference type="GO" id="GO:0008408">
    <property type="term" value="F:3'-5' exonuclease activity"/>
    <property type="evidence" value="ECO:0007669"/>
    <property type="project" value="UniProtKB-UniRule"/>
</dbReference>
<dbReference type="InterPro" id="IPR002421">
    <property type="entry name" value="5-3_exonuclease"/>
</dbReference>
<dbReference type="InterPro" id="IPR002298">
    <property type="entry name" value="DNA_polymerase_A"/>
</dbReference>
<dbReference type="InterPro" id="IPR001098">
    <property type="entry name" value="DNA-dir_DNA_pol_A_palm_dom"/>
</dbReference>
<sequence length="949" mass="102585">MTDTIEPTAAAPDRPLTQDGPAVRLFLVDGSAFIFRAYHALPPLTRKSDGLPVGAVSGFCNMLFKLMRDMQGDAPTHLAVIFDHSEKTFRNDLYDQYKAHRPPPPEDLVPQFALVREATRAFGVPCIELAGYEADDLIAAYSCAARNVGGEAIIVSSDKDLMQLIDDSVSMYDPMKNVRLGREQVIEKFGVPPERVVDVQALCGDSVDNVPGAPGIGIKTASALINEYGDLDTLLARAGEIKQQKRRETLIAFADQIRLSRALVKLDCDTPLPEPLDDLVLREPDKDVLGAFLEDMGFRTLATRIGKGGAGTPLPGIGAPAAAKAPVEAPPESTIDHDAYVCIRDLAALDAWIAKSRAAGIVAFDTETDALSSATAGLCGVSLAIAPGEAAYIPVGHCEKEGLALEAAADLEQIPLQEVIDRLKPLLEDPAVLKIAQNAKYDIAVLARHGVDVSPIEDTMLISYVLEAGLHGHGMDELSRLHLGHSPIPFKQVAGTGKSEISFKHVELKPATRYAAEDADVTLRLYNRLKPRLAREGLLTVYETLERGLPPVLARMENHGIKVDPEALRKLSNDFSMRMAEYEARAQEIVGRPFNLGSPKQIGDILFGEMQLTGGKKTATGQWSTDSDVLESLAAEGNELPRVLLDWRQLSKLKGTYTDNLIAAIAPSTGRVHTSFAMASTTTGRLSSNDPNLQNIPVRTEEGRKIRKAFIAEPGHVLISADYSQIELRLLAHIGDIPQLKRAFAEGLDIHASTASEMFGVPIEGMDPMIRRQAKAINFGIVYGISAFGLANQLGIPQGEAGAYIKTYFERFPGIGAYMDRTKAQVREQGFVSTIFGRKVNIPEIGGKSVAQRQFAERAAINAPIQGSAADVIRRAMVRMPAALAEAGLKARMLLQVHDELVFEAPEAEAEATCALVKSVMERAAEPAVSLTVPLIVEARAAANWDEAH</sequence>
<dbReference type="SMART" id="SM00474">
    <property type="entry name" value="35EXOc"/>
    <property type="match status" value="1"/>
</dbReference>
<keyword evidence="8" id="KW-0540">Nuclease</keyword>
<evidence type="ECO:0000256" key="5">
    <source>
        <dbReference type="ARBA" id="ARBA00022679"/>
    </source>
</evidence>
<keyword evidence="7 17" id="KW-0235">DNA replication</keyword>
<dbReference type="Gene3D" id="3.30.420.10">
    <property type="entry name" value="Ribonuclease H-like superfamily/Ribonuclease H"/>
    <property type="match status" value="1"/>
</dbReference>
<dbReference type="FunFam" id="3.40.50.1010:FF:000001">
    <property type="entry name" value="DNA polymerase I"/>
    <property type="match status" value="1"/>
</dbReference>
<dbReference type="FunFam" id="1.10.150.20:FF:000003">
    <property type="entry name" value="DNA polymerase I"/>
    <property type="match status" value="1"/>
</dbReference>
<evidence type="ECO:0000256" key="10">
    <source>
        <dbReference type="ARBA" id="ARBA00022801"/>
    </source>
</evidence>
<evidence type="ECO:0000256" key="17">
    <source>
        <dbReference type="RuleBase" id="RU004460"/>
    </source>
</evidence>
<evidence type="ECO:0000256" key="8">
    <source>
        <dbReference type="ARBA" id="ARBA00022722"/>
    </source>
</evidence>
<keyword evidence="12 17" id="KW-0239">DNA-directed DNA polymerase</keyword>
<evidence type="ECO:0000259" key="19">
    <source>
        <dbReference type="SMART" id="SM00475"/>
    </source>
</evidence>
<accession>A0AB39KPN7</accession>
<dbReference type="GO" id="GO:0006302">
    <property type="term" value="P:double-strand break repair"/>
    <property type="evidence" value="ECO:0007669"/>
    <property type="project" value="TreeGrafter"/>
</dbReference>
<keyword evidence="5 17" id="KW-0808">Transferase</keyword>
<dbReference type="RefSeq" id="WP_369058399.1">
    <property type="nucleotide sequence ID" value="NZ_CP158375.1"/>
</dbReference>
<dbReference type="InterPro" id="IPR036397">
    <property type="entry name" value="RNaseH_sf"/>
</dbReference>
<dbReference type="Pfam" id="PF02739">
    <property type="entry name" value="5_3_exonuc_N"/>
    <property type="match status" value="1"/>
</dbReference>
<dbReference type="SMART" id="SM00482">
    <property type="entry name" value="POLAc"/>
    <property type="match status" value="1"/>
</dbReference>
<protein>
    <recommendedName>
        <fullName evidence="4 16">DNA polymerase I</fullName>
        <ecNumber evidence="3 16">2.7.7.7</ecNumber>
    </recommendedName>
</protein>
<dbReference type="FunFam" id="1.10.150.20:FF:000002">
    <property type="entry name" value="DNA polymerase I"/>
    <property type="match status" value="1"/>
</dbReference>
<dbReference type="SUPFAM" id="SSF47807">
    <property type="entry name" value="5' to 3' exonuclease, C-terminal subdomain"/>
    <property type="match status" value="1"/>
</dbReference>
<dbReference type="AlphaFoldDB" id="A0AB39KPN7"/>
<dbReference type="NCBIfam" id="TIGR00593">
    <property type="entry name" value="pola"/>
    <property type="match status" value="1"/>
</dbReference>
<dbReference type="PRINTS" id="PR00868">
    <property type="entry name" value="DNAPOLI"/>
</dbReference>
<evidence type="ECO:0000256" key="1">
    <source>
        <dbReference type="ARBA" id="ARBA00007705"/>
    </source>
</evidence>
<evidence type="ECO:0000259" key="18">
    <source>
        <dbReference type="SMART" id="SM00474"/>
    </source>
</evidence>
<dbReference type="PROSITE" id="PS00447">
    <property type="entry name" value="DNA_POLYMERASE_A"/>
    <property type="match status" value="1"/>
</dbReference>
<evidence type="ECO:0000256" key="4">
    <source>
        <dbReference type="ARBA" id="ARBA00020311"/>
    </source>
</evidence>
<evidence type="ECO:0000256" key="13">
    <source>
        <dbReference type="ARBA" id="ARBA00023125"/>
    </source>
</evidence>
<dbReference type="PANTHER" id="PTHR10133:SF27">
    <property type="entry name" value="DNA POLYMERASE NU"/>
    <property type="match status" value="1"/>
</dbReference>
<proteinExistence type="inferred from homology"/>
<comment type="function">
    <text evidence="17">In addition to polymerase activity, this DNA polymerase exhibits 3'-5' and 5'-3' exonuclease activity.</text>
</comment>
<dbReference type="EMBL" id="CP158375">
    <property type="protein sequence ID" value="XDO95550.1"/>
    <property type="molecule type" value="Genomic_DNA"/>
</dbReference>
<reference evidence="21" key="1">
    <citation type="submission" date="2024-06" db="EMBL/GenBank/DDBJ databases">
        <title>Caulobacter inopinatus, sp. nov.</title>
        <authorList>
            <person name="Donachie S.P."/>
        </authorList>
    </citation>
    <scope>NUCLEOTIDE SEQUENCE</scope>
    <source>
        <strain evidence="21">73W</strain>
    </source>
</reference>
<dbReference type="GO" id="GO:0008409">
    <property type="term" value="F:5'-3' exonuclease activity"/>
    <property type="evidence" value="ECO:0007669"/>
    <property type="project" value="UniProtKB-UniRule"/>
</dbReference>
<dbReference type="SUPFAM" id="SSF88723">
    <property type="entry name" value="PIN domain-like"/>
    <property type="match status" value="1"/>
</dbReference>
<dbReference type="GO" id="GO:0006261">
    <property type="term" value="P:DNA-templated DNA replication"/>
    <property type="evidence" value="ECO:0007669"/>
    <property type="project" value="UniProtKB-UniRule"/>
</dbReference>
<dbReference type="FunFam" id="3.30.420.10:FF:000026">
    <property type="entry name" value="DNA polymerase I"/>
    <property type="match status" value="1"/>
</dbReference>
<dbReference type="InterPro" id="IPR029060">
    <property type="entry name" value="PIN-like_dom_sf"/>
</dbReference>
<dbReference type="CDD" id="cd09859">
    <property type="entry name" value="PIN_53EXO"/>
    <property type="match status" value="1"/>
</dbReference>
<keyword evidence="6 17" id="KW-0548">Nucleotidyltransferase</keyword>
<comment type="similarity">
    <text evidence="1 17">Belongs to the DNA polymerase type-A family.</text>
</comment>
<organism evidence="21">
    <name type="scientific">Caulobacter sp. 73W</name>
    <dbReference type="NCBI Taxonomy" id="3161137"/>
    <lineage>
        <taxon>Bacteria</taxon>
        <taxon>Pseudomonadati</taxon>
        <taxon>Pseudomonadota</taxon>
        <taxon>Alphaproteobacteria</taxon>
        <taxon>Caulobacterales</taxon>
        <taxon>Caulobacteraceae</taxon>
        <taxon>Caulobacter</taxon>
    </lineage>
</organism>
<dbReference type="InterPro" id="IPR018320">
    <property type="entry name" value="DNA_polymerase_1"/>
</dbReference>
<evidence type="ECO:0000256" key="15">
    <source>
        <dbReference type="ARBA" id="ARBA00049244"/>
    </source>
</evidence>
<evidence type="ECO:0000256" key="11">
    <source>
        <dbReference type="ARBA" id="ARBA00022839"/>
    </source>
</evidence>
<keyword evidence="13 17" id="KW-0238">DNA-binding</keyword>
<dbReference type="Gene3D" id="3.40.50.1010">
    <property type="entry name" value="5'-nuclease"/>
    <property type="match status" value="1"/>
</dbReference>
<keyword evidence="10 17" id="KW-0378">Hydrolase</keyword>
<dbReference type="GO" id="GO:0003887">
    <property type="term" value="F:DNA-directed DNA polymerase activity"/>
    <property type="evidence" value="ECO:0007669"/>
    <property type="project" value="UniProtKB-UniRule"/>
</dbReference>
<feature type="domain" description="3'-5' exonuclease" evidence="18">
    <location>
        <begin position="340"/>
        <end position="534"/>
    </location>
</feature>
<dbReference type="Pfam" id="PF01612">
    <property type="entry name" value="DNA_pol_A_exo1"/>
    <property type="match status" value="1"/>
</dbReference>
<dbReference type="SMART" id="SM00475">
    <property type="entry name" value="53EXOc"/>
    <property type="match status" value="1"/>
</dbReference>
<dbReference type="CDD" id="cd09898">
    <property type="entry name" value="H3TH_53EXO"/>
    <property type="match status" value="1"/>
</dbReference>
<evidence type="ECO:0000256" key="16">
    <source>
        <dbReference type="NCBIfam" id="TIGR00593"/>
    </source>
</evidence>
<dbReference type="SUPFAM" id="SSF53098">
    <property type="entry name" value="Ribonuclease H-like"/>
    <property type="match status" value="1"/>
</dbReference>
<dbReference type="Gene3D" id="1.20.1060.10">
    <property type="entry name" value="Taq DNA Polymerase, Chain T, domain 4"/>
    <property type="match status" value="1"/>
</dbReference>